<gene>
    <name evidence="2" type="ORF">SAMN05444336_102544</name>
</gene>
<evidence type="ECO:0000256" key="1">
    <source>
        <dbReference type="SAM" id="MobiDB-lite"/>
    </source>
</evidence>
<proteinExistence type="predicted"/>
<dbReference type="AlphaFoldDB" id="A0A1H2WYW1"/>
<feature type="region of interest" description="Disordered" evidence="1">
    <location>
        <begin position="15"/>
        <end position="34"/>
    </location>
</feature>
<keyword evidence="3" id="KW-1185">Reference proteome</keyword>
<reference evidence="2 3" key="1">
    <citation type="submission" date="2016-10" db="EMBL/GenBank/DDBJ databases">
        <authorList>
            <person name="de Groot N.N."/>
        </authorList>
    </citation>
    <scope>NUCLEOTIDE SEQUENCE [LARGE SCALE GENOMIC DNA]</scope>
    <source>
        <strain evidence="2 3">DSM 17890</strain>
    </source>
</reference>
<name>A0A1H2WYW1_9RHOB</name>
<sequence length="59" mass="6292">MFTVMAATIFTATRAAEASPKADREAPAPRAPSAWSLRHAFRTRLGASDCAPCGETRRG</sequence>
<organism evidence="2 3">
    <name type="scientific">Albimonas donghaensis</name>
    <dbReference type="NCBI Taxonomy" id="356660"/>
    <lineage>
        <taxon>Bacteria</taxon>
        <taxon>Pseudomonadati</taxon>
        <taxon>Pseudomonadota</taxon>
        <taxon>Alphaproteobacteria</taxon>
        <taxon>Rhodobacterales</taxon>
        <taxon>Paracoccaceae</taxon>
        <taxon>Albimonas</taxon>
    </lineage>
</organism>
<evidence type="ECO:0000313" key="2">
    <source>
        <dbReference type="EMBL" id="SDW85751.1"/>
    </source>
</evidence>
<dbReference type="Proteomes" id="UP000199118">
    <property type="component" value="Unassembled WGS sequence"/>
</dbReference>
<accession>A0A1H2WYW1</accession>
<dbReference type="EMBL" id="FNMZ01000002">
    <property type="protein sequence ID" value="SDW85751.1"/>
    <property type="molecule type" value="Genomic_DNA"/>
</dbReference>
<evidence type="ECO:0000313" key="3">
    <source>
        <dbReference type="Proteomes" id="UP000199118"/>
    </source>
</evidence>
<dbReference type="RefSeq" id="WP_092680768.1">
    <property type="nucleotide sequence ID" value="NZ_FNMZ01000002.1"/>
</dbReference>
<protein>
    <submittedName>
        <fullName evidence="2">Uncharacterized protein</fullName>
    </submittedName>
</protein>